<keyword evidence="2" id="KW-1185">Reference proteome</keyword>
<dbReference type="RefSeq" id="WP_021094208.1">
    <property type="nucleotide sequence ID" value="NZ_ANOC01000009.1"/>
</dbReference>
<reference evidence="1 2" key="1">
    <citation type="submission" date="2015-01" db="EMBL/GenBank/DDBJ databases">
        <title>Genome sequence of Anoxybacillus ayderensis strain AB04.</title>
        <authorList>
            <person name="Belduz A.O."/>
            <person name="Canakci S."/>
            <person name="Chan K.-G."/>
            <person name="Kahar U.M."/>
            <person name="Yaakob A.S."/>
            <person name="Chan C.S."/>
            <person name="Goh K.M."/>
        </authorList>
    </citation>
    <scope>NUCLEOTIDE SEQUENCE [LARGE SCALE GENOMIC DNA]</scope>
    <source>
        <strain evidence="1 2">AB04</strain>
    </source>
</reference>
<evidence type="ECO:0000313" key="2">
    <source>
        <dbReference type="Proteomes" id="UP000032047"/>
    </source>
</evidence>
<keyword evidence="1" id="KW-0969">Cilium</keyword>
<accession>A0A0D0GBB4</accession>
<protein>
    <submittedName>
        <fullName evidence="1">Flagellar operon protein</fullName>
    </submittedName>
</protein>
<keyword evidence="1" id="KW-0966">Cell projection</keyword>
<dbReference type="InterPro" id="IPR013367">
    <property type="entry name" value="Flagellar_put"/>
</dbReference>
<comment type="caution">
    <text evidence="1">The sequence shown here is derived from an EMBL/GenBank/DDBJ whole genome shotgun (WGS) entry which is preliminary data.</text>
</comment>
<keyword evidence="1" id="KW-0282">Flagellum</keyword>
<gene>
    <name evidence="1" type="ORF">JV16_00230</name>
</gene>
<dbReference type="NCBIfam" id="TIGR02530">
    <property type="entry name" value="flg_new"/>
    <property type="match status" value="1"/>
</dbReference>
<dbReference type="EMBL" id="JXTG01000001">
    <property type="protein sequence ID" value="KIP22550.1"/>
    <property type="molecule type" value="Genomic_DNA"/>
</dbReference>
<dbReference type="PATRIC" id="fig|265546.4.peg.237"/>
<organism evidence="1 2">
    <name type="scientific">Anoxybacillus ayderensis</name>
    <dbReference type="NCBI Taxonomy" id="265546"/>
    <lineage>
        <taxon>Bacteria</taxon>
        <taxon>Bacillati</taxon>
        <taxon>Bacillota</taxon>
        <taxon>Bacilli</taxon>
        <taxon>Bacillales</taxon>
        <taxon>Anoxybacillaceae</taxon>
        <taxon>Anoxybacillus</taxon>
    </lineage>
</organism>
<dbReference type="Pfam" id="PF12611">
    <property type="entry name" value="Flagellar_put"/>
    <property type="match status" value="1"/>
</dbReference>
<dbReference type="AlphaFoldDB" id="A0A0D0GBB4"/>
<evidence type="ECO:0000313" key="1">
    <source>
        <dbReference type="EMBL" id="KIP22550.1"/>
    </source>
</evidence>
<sequence>MNRIQFFPHTPLIPTKKQAVVSTERQSFRDELAKAEQTLKISKHAQQRLQERNIHINDEQWEMIGQKIVEAKQKGVRDSLVITDEAALIVSAVNQTVITAMHREEAQTQLFTNINGAIII</sequence>
<proteinExistence type="predicted"/>
<dbReference type="Proteomes" id="UP000032047">
    <property type="component" value="Unassembled WGS sequence"/>
</dbReference>
<name>A0A0D0GBB4_9BACL</name>